<dbReference type="AlphaFoldDB" id="M2MCI9"/>
<keyword evidence="3" id="KW-1185">Reference proteome</keyword>
<protein>
    <submittedName>
        <fullName evidence="2">Uncharacterized protein</fullName>
    </submittedName>
</protein>
<name>M2MCI9_BAUPA</name>
<proteinExistence type="predicted"/>
<organism evidence="2 3">
    <name type="scientific">Baudoinia panamericana (strain UAMH 10762)</name>
    <name type="common">Angels' share fungus</name>
    <name type="synonym">Baudoinia compniacensis (strain UAMH 10762)</name>
    <dbReference type="NCBI Taxonomy" id="717646"/>
    <lineage>
        <taxon>Eukaryota</taxon>
        <taxon>Fungi</taxon>
        <taxon>Dikarya</taxon>
        <taxon>Ascomycota</taxon>
        <taxon>Pezizomycotina</taxon>
        <taxon>Dothideomycetes</taxon>
        <taxon>Dothideomycetidae</taxon>
        <taxon>Mycosphaerellales</taxon>
        <taxon>Teratosphaeriaceae</taxon>
        <taxon>Baudoinia</taxon>
    </lineage>
</organism>
<reference evidence="2 3" key="1">
    <citation type="journal article" date="2012" name="PLoS Pathog.">
        <title>Diverse lifestyles and strategies of plant pathogenesis encoded in the genomes of eighteen Dothideomycetes fungi.</title>
        <authorList>
            <person name="Ohm R.A."/>
            <person name="Feau N."/>
            <person name="Henrissat B."/>
            <person name="Schoch C.L."/>
            <person name="Horwitz B.A."/>
            <person name="Barry K.W."/>
            <person name="Condon B.J."/>
            <person name="Copeland A.C."/>
            <person name="Dhillon B."/>
            <person name="Glaser F."/>
            <person name="Hesse C.N."/>
            <person name="Kosti I."/>
            <person name="LaButti K."/>
            <person name="Lindquist E.A."/>
            <person name="Lucas S."/>
            <person name="Salamov A.A."/>
            <person name="Bradshaw R.E."/>
            <person name="Ciuffetti L."/>
            <person name="Hamelin R.C."/>
            <person name="Kema G.H.J."/>
            <person name="Lawrence C."/>
            <person name="Scott J.A."/>
            <person name="Spatafora J.W."/>
            <person name="Turgeon B.G."/>
            <person name="de Wit P.J.G.M."/>
            <person name="Zhong S."/>
            <person name="Goodwin S.B."/>
            <person name="Grigoriev I.V."/>
        </authorList>
    </citation>
    <scope>NUCLEOTIDE SEQUENCE [LARGE SCALE GENOMIC DNA]</scope>
    <source>
        <strain evidence="2 3">UAMH 10762</strain>
    </source>
</reference>
<feature type="region of interest" description="Disordered" evidence="1">
    <location>
        <begin position="124"/>
        <end position="219"/>
    </location>
</feature>
<dbReference type="EMBL" id="KB445559">
    <property type="protein sequence ID" value="EMC94241.1"/>
    <property type="molecule type" value="Genomic_DNA"/>
</dbReference>
<feature type="compositionally biased region" description="Polar residues" evidence="1">
    <location>
        <begin position="143"/>
        <end position="161"/>
    </location>
</feature>
<dbReference type="GeneID" id="19113040"/>
<evidence type="ECO:0000313" key="2">
    <source>
        <dbReference type="EMBL" id="EMC94241.1"/>
    </source>
</evidence>
<feature type="compositionally biased region" description="Basic and acidic residues" evidence="1">
    <location>
        <begin position="185"/>
        <end position="194"/>
    </location>
</feature>
<dbReference type="RefSeq" id="XP_007678693.1">
    <property type="nucleotide sequence ID" value="XM_007680503.1"/>
</dbReference>
<dbReference type="KEGG" id="bcom:BAUCODRAFT_36709"/>
<accession>M2MCI9</accession>
<dbReference type="Proteomes" id="UP000011761">
    <property type="component" value="Unassembled WGS sequence"/>
</dbReference>
<evidence type="ECO:0000256" key="1">
    <source>
        <dbReference type="SAM" id="MobiDB-lite"/>
    </source>
</evidence>
<dbReference type="HOGENOM" id="CLU_836743_0_0_1"/>
<evidence type="ECO:0000313" key="3">
    <source>
        <dbReference type="Proteomes" id="UP000011761"/>
    </source>
</evidence>
<sequence>MPYVQVFPDQPEFNMTIKDDATTQRRICVVGKGKRTERCKRGSYCDRKGNKAQRIEADEIITELLNKLNFQGLLPSEQEKKCNRLAELVCCDKHRDEQVAVGWAMLEDLRKSYNLGPLAAEDRPDVAAQDGSPSPAMADNSGLAAQSDNPRATGSVANNKCKSLPEDIVTSKRQARGNGKQPTRYRSEEPRLAEDPPSSFEDARHNQRPLKRSQQDAVSAQLRLDVERHVPFGEGQHAGHFQMPETFGSIHTPDTSVTIGPDAASDQFLYKRKLDAVEMSVQTLSRRVDGLMEQNEVLVSKISLLEMRPNRLVAALQASAADERSAERGTRT</sequence>
<gene>
    <name evidence="2" type="ORF">BAUCODRAFT_36709</name>
</gene>